<evidence type="ECO:0000256" key="1">
    <source>
        <dbReference type="SAM" id="MobiDB-lite"/>
    </source>
</evidence>
<gene>
    <name evidence="2" type="ORF">LTR78_008411</name>
</gene>
<sequence length="444" mass="49555">MDSRAPNESQSVIFQHSDWPSLPRYASMPPKSIPQADQEIQFVVATSSNPNNGTSAINRRRIRSQAATKSWPGRRRRNFEQLEELSGKVKRPAPLRKTGDAKVQKHAAKAGSSTKAGTEQFTEGSTCAQSSDELSRPRLSRSSTLSAGSLTSVTTVDEPFGPVTPNSRLSTPCKCPQCRPDQSLSVQEQIRDIVKHGHKRKAEDEIKWEGITLPVSPLRLPAAPYSGMADPYNCAPVPSKPWFDNVLHHMMTVFAPRGWPALRITYEQGLMWERFMTQHALAEPALFYVRLLFASGDMIRLGILPRETSYWLQAQAISAINEALQDPNRASSDGLILAVGRIGFHESMYGDRNAANAVHRPAQQRMIHMRGGMKALEFPELVKRLMRLTDSIMARQGGTVRFIEDDEQSTNFTMTEGVRVLENWVPNQGQALRRSIKIADIVND</sequence>
<feature type="compositionally biased region" description="Polar residues" evidence="1">
    <location>
        <begin position="111"/>
        <end position="129"/>
    </location>
</feature>
<name>A0AAE0TUR8_9PEZI</name>
<keyword evidence="3" id="KW-1185">Reference proteome</keyword>
<feature type="region of interest" description="Disordered" evidence="1">
    <location>
        <begin position="63"/>
        <end position="175"/>
    </location>
</feature>
<comment type="caution">
    <text evidence="2">The sequence shown here is derived from an EMBL/GenBank/DDBJ whole genome shotgun (WGS) entry which is preliminary data.</text>
</comment>
<evidence type="ECO:0000313" key="2">
    <source>
        <dbReference type="EMBL" id="KAK3671678.1"/>
    </source>
</evidence>
<evidence type="ECO:0000313" key="3">
    <source>
        <dbReference type="Proteomes" id="UP001274830"/>
    </source>
</evidence>
<dbReference type="EMBL" id="JAUTXT010000040">
    <property type="protein sequence ID" value="KAK3671678.1"/>
    <property type="molecule type" value="Genomic_DNA"/>
</dbReference>
<organism evidence="2 3">
    <name type="scientific">Recurvomyces mirabilis</name>
    <dbReference type="NCBI Taxonomy" id="574656"/>
    <lineage>
        <taxon>Eukaryota</taxon>
        <taxon>Fungi</taxon>
        <taxon>Dikarya</taxon>
        <taxon>Ascomycota</taxon>
        <taxon>Pezizomycotina</taxon>
        <taxon>Dothideomycetes</taxon>
        <taxon>Dothideomycetidae</taxon>
        <taxon>Mycosphaerellales</taxon>
        <taxon>Teratosphaeriaceae</taxon>
        <taxon>Recurvomyces</taxon>
    </lineage>
</organism>
<protein>
    <submittedName>
        <fullName evidence="2">Uncharacterized protein</fullName>
    </submittedName>
</protein>
<dbReference type="PANTHER" id="PTHR37540:SF5">
    <property type="entry name" value="TRANSCRIPTION FACTOR DOMAIN-CONTAINING PROTEIN"/>
    <property type="match status" value="1"/>
</dbReference>
<dbReference type="PANTHER" id="PTHR37540">
    <property type="entry name" value="TRANSCRIPTION FACTOR (ACR-2), PUTATIVE-RELATED-RELATED"/>
    <property type="match status" value="1"/>
</dbReference>
<feature type="region of interest" description="Disordered" evidence="1">
    <location>
        <begin position="1"/>
        <end position="33"/>
    </location>
</feature>
<dbReference type="Proteomes" id="UP001274830">
    <property type="component" value="Unassembled WGS sequence"/>
</dbReference>
<dbReference type="AlphaFoldDB" id="A0AAE0TUR8"/>
<reference evidence="2" key="1">
    <citation type="submission" date="2023-07" db="EMBL/GenBank/DDBJ databases">
        <title>Black Yeasts Isolated from many extreme environments.</title>
        <authorList>
            <person name="Coleine C."/>
            <person name="Stajich J.E."/>
            <person name="Selbmann L."/>
        </authorList>
    </citation>
    <scope>NUCLEOTIDE SEQUENCE</scope>
    <source>
        <strain evidence="2">CCFEE 5485</strain>
    </source>
</reference>
<feature type="compositionally biased region" description="Polar residues" evidence="1">
    <location>
        <begin position="1"/>
        <end position="14"/>
    </location>
</feature>
<proteinExistence type="predicted"/>
<accession>A0AAE0TUR8</accession>